<feature type="domain" description="PDZ" evidence="3">
    <location>
        <begin position="113"/>
        <end position="199"/>
    </location>
</feature>
<evidence type="ECO:0000256" key="1">
    <source>
        <dbReference type="PROSITE-ProRule" id="PRU01122"/>
    </source>
</evidence>
<proteinExistence type="inferred from homology"/>
<keyword evidence="1" id="KW-0645">Protease</keyword>
<sequence length="362" mass="40795">MNVWFCERPRRCFSLKKKISIYAVLLVVICFFMLYRLDAYIMKPGSAYDVSKFVNVENSHTDDKGSLSLMTVAMQQATPFSYLWAKTQKYQKLMDIDQVRNPLEDEEEYNVRQFKLMSDSQFNAKYVAFQRAGLQTKILFNGVFVLNVLESGASDNLLKAGDEIIEVDGQQIKDQQMLVDLLKPKQLGDKVTIKFIRDTKEQEVTITLKEIPESEEKRAGLGITYTESKSIETNPNVSMKTEDIGGPSAGLMFTLEILDQLLEEDLTKGYAIAGTGEMLADGSVGRIGGIDYKVIAADRDGMEIFFAPDDEITPEMKAKYPELESNYATAVKTAKDIGTKMKIVPVKTVDDAIKYLKQLQPK</sequence>
<dbReference type="NCBIfam" id="NF041438">
    <property type="entry name" value="SepM_fam_S16"/>
    <property type="match status" value="1"/>
</dbReference>
<comment type="caution">
    <text evidence="5">The sequence shown here is derived from an EMBL/GenBank/DDBJ whole genome shotgun (WGS) entry which is preliminary data.</text>
</comment>
<organism evidence="5 6">
    <name type="scientific">Lysinibacillus xylanilyticus</name>
    <dbReference type="NCBI Taxonomy" id="582475"/>
    <lineage>
        <taxon>Bacteria</taxon>
        <taxon>Bacillati</taxon>
        <taxon>Bacillota</taxon>
        <taxon>Bacilli</taxon>
        <taxon>Bacillales</taxon>
        <taxon>Bacillaceae</taxon>
        <taxon>Lysinibacillus</taxon>
    </lineage>
</organism>
<reference evidence="6" key="1">
    <citation type="submission" date="2015-07" db="EMBL/GenBank/DDBJ databases">
        <authorList>
            <consortium name="Consortium for Microbial Forensics and Genomics (microFORGE)"/>
            <person name="Knight B.M."/>
            <person name="Roberts D.P."/>
            <person name="Lin D."/>
            <person name="Hari K."/>
            <person name="Fletcher J."/>
            <person name="Melcher U."/>
            <person name="Blagden T."/>
            <person name="Winegar R.A."/>
        </authorList>
    </citation>
    <scope>NUCLEOTIDE SEQUENCE [LARGE SCALE GENOMIC DNA]</scope>
    <source>
        <strain evidence="6">DSM 23493</strain>
    </source>
</reference>
<dbReference type="InterPro" id="IPR008269">
    <property type="entry name" value="Lon_proteolytic"/>
</dbReference>
<dbReference type="AlphaFoldDB" id="A0A0K9F5M7"/>
<evidence type="ECO:0000256" key="2">
    <source>
        <dbReference type="SAM" id="Phobius"/>
    </source>
</evidence>
<dbReference type="Pfam" id="PF05362">
    <property type="entry name" value="Lon_C"/>
    <property type="match status" value="1"/>
</dbReference>
<dbReference type="GO" id="GO:0005524">
    <property type="term" value="F:ATP binding"/>
    <property type="evidence" value="ECO:0007669"/>
    <property type="project" value="InterPro"/>
</dbReference>
<evidence type="ECO:0000259" key="3">
    <source>
        <dbReference type="PROSITE" id="PS50106"/>
    </source>
</evidence>
<dbReference type="GO" id="GO:0004176">
    <property type="term" value="F:ATP-dependent peptidase activity"/>
    <property type="evidence" value="ECO:0007669"/>
    <property type="project" value="UniProtKB-UniRule"/>
</dbReference>
<feature type="active site" evidence="1">
    <location>
        <position position="293"/>
    </location>
</feature>
<comment type="similarity">
    <text evidence="1">Belongs to the peptidase S16 family.</text>
</comment>
<keyword evidence="1" id="KW-0378">Hydrolase</keyword>
<dbReference type="PATRIC" id="fig|582475.4.peg.3124"/>
<dbReference type="SUPFAM" id="SSF54211">
    <property type="entry name" value="Ribosomal protein S5 domain 2-like"/>
    <property type="match status" value="1"/>
</dbReference>
<feature type="active site" evidence="1">
    <location>
        <position position="248"/>
    </location>
</feature>
<dbReference type="InterPro" id="IPR001478">
    <property type="entry name" value="PDZ"/>
</dbReference>
<name>A0A0K9F5M7_9BACI</name>
<dbReference type="Gene3D" id="3.30.230.10">
    <property type="match status" value="1"/>
</dbReference>
<dbReference type="GO" id="GO:0004252">
    <property type="term" value="F:serine-type endopeptidase activity"/>
    <property type="evidence" value="ECO:0007669"/>
    <property type="project" value="UniProtKB-UniRule"/>
</dbReference>
<dbReference type="PROSITE" id="PS50106">
    <property type="entry name" value="PDZ"/>
    <property type="match status" value="1"/>
</dbReference>
<dbReference type="Pfam" id="PF13180">
    <property type="entry name" value="PDZ_2"/>
    <property type="match status" value="1"/>
</dbReference>
<evidence type="ECO:0000313" key="5">
    <source>
        <dbReference type="EMBL" id="KMY29421.1"/>
    </source>
</evidence>
<keyword evidence="2" id="KW-0812">Transmembrane</keyword>
<dbReference type="InterPro" id="IPR020568">
    <property type="entry name" value="Ribosomal_Su5_D2-typ_SF"/>
</dbReference>
<accession>A0A0K9F5M7</accession>
<keyword evidence="2" id="KW-1133">Transmembrane helix</keyword>
<dbReference type="SUPFAM" id="SSF50156">
    <property type="entry name" value="PDZ domain-like"/>
    <property type="match status" value="1"/>
</dbReference>
<evidence type="ECO:0000313" key="6">
    <source>
        <dbReference type="Proteomes" id="UP000037326"/>
    </source>
</evidence>
<dbReference type="GO" id="GO:0030163">
    <property type="term" value="P:protein catabolic process"/>
    <property type="evidence" value="ECO:0007669"/>
    <property type="project" value="InterPro"/>
</dbReference>
<protein>
    <recommendedName>
        <fullName evidence="1">endopeptidase La</fullName>
        <ecNumber evidence="1">3.4.21.53</ecNumber>
    </recommendedName>
</protein>
<keyword evidence="2" id="KW-0472">Membrane</keyword>
<dbReference type="EMBL" id="LFXJ01000010">
    <property type="protein sequence ID" value="KMY29421.1"/>
    <property type="molecule type" value="Genomic_DNA"/>
</dbReference>
<dbReference type="PROSITE" id="PS51786">
    <property type="entry name" value="LON_PROTEOLYTIC"/>
    <property type="match status" value="1"/>
</dbReference>
<feature type="transmembrane region" description="Helical" evidence="2">
    <location>
        <begin position="19"/>
        <end position="37"/>
    </location>
</feature>
<dbReference type="InterPro" id="IPR014721">
    <property type="entry name" value="Ribsml_uS5_D2-typ_fold_subgr"/>
</dbReference>
<gene>
    <name evidence="5" type="ORF">ACZ11_20190</name>
</gene>
<dbReference type="Gene3D" id="2.30.42.10">
    <property type="match status" value="1"/>
</dbReference>
<feature type="domain" description="Lon proteolytic" evidence="4">
    <location>
        <begin position="242"/>
        <end position="359"/>
    </location>
</feature>
<evidence type="ECO:0000259" key="4">
    <source>
        <dbReference type="PROSITE" id="PS51786"/>
    </source>
</evidence>
<dbReference type="GO" id="GO:0006508">
    <property type="term" value="P:proteolysis"/>
    <property type="evidence" value="ECO:0007669"/>
    <property type="project" value="UniProtKB-KW"/>
</dbReference>
<dbReference type="EC" id="3.4.21.53" evidence="1"/>
<comment type="catalytic activity">
    <reaction evidence="1">
        <text>Hydrolysis of proteins in presence of ATP.</text>
        <dbReference type="EC" id="3.4.21.53"/>
    </reaction>
</comment>
<dbReference type="InterPro" id="IPR036034">
    <property type="entry name" value="PDZ_sf"/>
</dbReference>
<dbReference type="SMART" id="SM00228">
    <property type="entry name" value="PDZ"/>
    <property type="match status" value="1"/>
</dbReference>
<dbReference type="Proteomes" id="UP000037326">
    <property type="component" value="Unassembled WGS sequence"/>
</dbReference>
<dbReference type="PANTHER" id="PTHR10046">
    <property type="entry name" value="ATP DEPENDENT LON PROTEASE FAMILY MEMBER"/>
    <property type="match status" value="1"/>
</dbReference>
<keyword evidence="1" id="KW-0720">Serine protease</keyword>
<dbReference type="InterPro" id="IPR027065">
    <property type="entry name" value="Lon_Prtase"/>
</dbReference>